<dbReference type="GO" id="GO:0008652">
    <property type="term" value="P:amino acid biosynthetic process"/>
    <property type="evidence" value="ECO:0007669"/>
    <property type="project" value="UniProtKB-KW"/>
</dbReference>
<dbReference type="AlphaFoldDB" id="A0A382Q5V2"/>
<dbReference type="GO" id="GO:0004765">
    <property type="term" value="F:shikimate kinase activity"/>
    <property type="evidence" value="ECO:0007669"/>
    <property type="project" value="TreeGrafter"/>
</dbReference>
<dbReference type="InterPro" id="IPR031322">
    <property type="entry name" value="Shikimate/glucono_kinase"/>
</dbReference>
<dbReference type="Gene3D" id="3.40.50.300">
    <property type="entry name" value="P-loop containing nucleotide triphosphate hydrolases"/>
    <property type="match status" value="1"/>
</dbReference>
<dbReference type="GO" id="GO:0005829">
    <property type="term" value="C:cytosol"/>
    <property type="evidence" value="ECO:0007669"/>
    <property type="project" value="TreeGrafter"/>
</dbReference>
<gene>
    <name evidence="7" type="ORF">METZ01_LOCUS333813</name>
</gene>
<evidence type="ECO:0000256" key="3">
    <source>
        <dbReference type="ARBA" id="ARBA00022741"/>
    </source>
</evidence>
<dbReference type="PANTHER" id="PTHR21087">
    <property type="entry name" value="SHIKIMATE KINASE"/>
    <property type="match status" value="1"/>
</dbReference>
<evidence type="ECO:0000313" key="7">
    <source>
        <dbReference type="EMBL" id="SVC80959.1"/>
    </source>
</evidence>
<dbReference type="SUPFAM" id="SSF52540">
    <property type="entry name" value="P-loop containing nucleoside triphosphate hydrolases"/>
    <property type="match status" value="1"/>
</dbReference>
<keyword evidence="1" id="KW-0028">Amino-acid biosynthesis</keyword>
<dbReference type="GO" id="GO:0005524">
    <property type="term" value="F:ATP binding"/>
    <property type="evidence" value="ECO:0007669"/>
    <property type="project" value="UniProtKB-KW"/>
</dbReference>
<keyword evidence="6" id="KW-0057">Aromatic amino acid biosynthesis</keyword>
<evidence type="ECO:0000256" key="6">
    <source>
        <dbReference type="ARBA" id="ARBA00023141"/>
    </source>
</evidence>
<evidence type="ECO:0000256" key="5">
    <source>
        <dbReference type="ARBA" id="ARBA00022840"/>
    </source>
</evidence>
<evidence type="ECO:0000256" key="1">
    <source>
        <dbReference type="ARBA" id="ARBA00022605"/>
    </source>
</evidence>
<dbReference type="PANTHER" id="PTHR21087:SF16">
    <property type="entry name" value="SHIKIMATE KINASE 1, CHLOROPLASTIC"/>
    <property type="match status" value="1"/>
</dbReference>
<dbReference type="InterPro" id="IPR027417">
    <property type="entry name" value="P-loop_NTPase"/>
</dbReference>
<keyword evidence="4" id="KW-0418">Kinase</keyword>
<keyword evidence="2" id="KW-0808">Transferase</keyword>
<keyword evidence="5" id="KW-0067">ATP-binding</keyword>
<accession>A0A382Q5V2</accession>
<proteinExistence type="predicted"/>
<evidence type="ECO:0008006" key="8">
    <source>
        <dbReference type="Google" id="ProtNLM"/>
    </source>
</evidence>
<evidence type="ECO:0000256" key="4">
    <source>
        <dbReference type="ARBA" id="ARBA00022777"/>
    </source>
</evidence>
<dbReference type="GO" id="GO:0009073">
    <property type="term" value="P:aromatic amino acid family biosynthetic process"/>
    <property type="evidence" value="ECO:0007669"/>
    <property type="project" value="UniProtKB-KW"/>
</dbReference>
<organism evidence="7">
    <name type="scientific">marine metagenome</name>
    <dbReference type="NCBI Taxonomy" id="408172"/>
    <lineage>
        <taxon>unclassified sequences</taxon>
        <taxon>metagenomes</taxon>
        <taxon>ecological metagenomes</taxon>
    </lineage>
</organism>
<dbReference type="InterPro" id="IPR023000">
    <property type="entry name" value="Shikimate_kinase_CS"/>
</dbReference>
<dbReference type="EMBL" id="UINC01112194">
    <property type="protein sequence ID" value="SVC80959.1"/>
    <property type="molecule type" value="Genomic_DNA"/>
</dbReference>
<evidence type="ECO:0000256" key="2">
    <source>
        <dbReference type="ARBA" id="ARBA00022679"/>
    </source>
</evidence>
<name>A0A382Q5V2_9ZZZZ</name>
<dbReference type="PROSITE" id="PS01128">
    <property type="entry name" value="SHIKIMATE_KINASE"/>
    <property type="match status" value="1"/>
</dbReference>
<dbReference type="Pfam" id="PF01202">
    <property type="entry name" value="SKI"/>
    <property type="match status" value="1"/>
</dbReference>
<reference evidence="7" key="1">
    <citation type="submission" date="2018-05" db="EMBL/GenBank/DDBJ databases">
        <authorList>
            <person name="Lanie J.A."/>
            <person name="Ng W.-L."/>
            <person name="Kazmierczak K.M."/>
            <person name="Andrzejewski T.M."/>
            <person name="Davidsen T.M."/>
            <person name="Wayne K.J."/>
            <person name="Tettelin H."/>
            <person name="Glass J.I."/>
            <person name="Rusch D."/>
            <person name="Podicherti R."/>
            <person name="Tsui H.-C.T."/>
            <person name="Winkler M.E."/>
        </authorList>
    </citation>
    <scope>NUCLEOTIDE SEQUENCE</scope>
</reference>
<protein>
    <recommendedName>
        <fullName evidence="8">Shikimate kinase</fullName>
    </recommendedName>
</protein>
<sequence length="127" mass="14990">MKILEIFKKKGEKFFRIEEEKEVLKSLTKKNCVIALGGGAFVNESIRNSILKNAISMWLDNNLITLSKRIKWNKKRPLLDKKNNQKKINKLYSERKNIYKLANHKIVCDSLSKKDIANKIIIFYEKY</sequence>
<keyword evidence="3" id="KW-0547">Nucleotide-binding</keyword>